<dbReference type="AlphaFoldDB" id="A0A8D8H0D2"/>
<dbReference type="EMBL" id="HBUE01298003">
    <property type="protein sequence ID" value="CAG6577380.1"/>
    <property type="molecule type" value="Transcribed_RNA"/>
</dbReference>
<name>A0A8D8H0D2_CULPI</name>
<reference evidence="2" key="1">
    <citation type="submission" date="2021-05" db="EMBL/GenBank/DDBJ databases">
        <authorList>
            <person name="Alioto T."/>
            <person name="Alioto T."/>
            <person name="Gomez Garrido J."/>
        </authorList>
    </citation>
    <scope>NUCLEOTIDE SEQUENCE</scope>
</reference>
<accession>A0A8D8H0D2</accession>
<evidence type="ECO:0000313" key="2">
    <source>
        <dbReference type="EMBL" id="CAG6525672.1"/>
    </source>
</evidence>
<evidence type="ECO:0000256" key="1">
    <source>
        <dbReference type="SAM" id="MobiDB-lite"/>
    </source>
</evidence>
<proteinExistence type="predicted"/>
<dbReference type="EMBL" id="HBUE01192081">
    <property type="protein sequence ID" value="CAG6525672.1"/>
    <property type="molecule type" value="Transcribed_RNA"/>
</dbReference>
<protein>
    <submittedName>
        <fullName evidence="2">(northern house mosquito) hypothetical protein</fullName>
    </submittedName>
</protein>
<organism evidence="2">
    <name type="scientific">Culex pipiens</name>
    <name type="common">House mosquito</name>
    <dbReference type="NCBI Taxonomy" id="7175"/>
    <lineage>
        <taxon>Eukaryota</taxon>
        <taxon>Metazoa</taxon>
        <taxon>Ecdysozoa</taxon>
        <taxon>Arthropoda</taxon>
        <taxon>Hexapoda</taxon>
        <taxon>Insecta</taxon>
        <taxon>Pterygota</taxon>
        <taxon>Neoptera</taxon>
        <taxon>Endopterygota</taxon>
        <taxon>Diptera</taxon>
        <taxon>Nematocera</taxon>
        <taxon>Culicoidea</taxon>
        <taxon>Culicidae</taxon>
        <taxon>Culicinae</taxon>
        <taxon>Culicini</taxon>
        <taxon>Culex</taxon>
        <taxon>Culex</taxon>
    </lineage>
</organism>
<sequence>MSLGRIVHGNQLLHDKQTRTQVACQRFLFGKMINSPGFRLQATNLNAIPVKHVHGQLAGIALRRSATGPVDQRPNVASLQSPRPPLAVVVQVVPPRPGGVKRRTPRWASPGRI</sequence>
<feature type="region of interest" description="Disordered" evidence="1">
    <location>
        <begin position="94"/>
        <end position="113"/>
    </location>
</feature>